<feature type="transmembrane region" description="Helical" evidence="1">
    <location>
        <begin position="257"/>
        <end position="276"/>
    </location>
</feature>
<evidence type="ECO:0000256" key="1">
    <source>
        <dbReference type="SAM" id="Phobius"/>
    </source>
</evidence>
<feature type="transmembrane region" description="Helical" evidence="1">
    <location>
        <begin position="12"/>
        <end position="31"/>
    </location>
</feature>
<keyword evidence="1" id="KW-0812">Transmembrane</keyword>
<feature type="transmembrane region" description="Helical" evidence="1">
    <location>
        <begin position="79"/>
        <end position="96"/>
    </location>
</feature>
<feature type="transmembrane region" description="Helical" evidence="1">
    <location>
        <begin position="282"/>
        <end position="305"/>
    </location>
</feature>
<name>A0A8J2WIK4_9STRA</name>
<reference evidence="2" key="1">
    <citation type="submission" date="2021-11" db="EMBL/GenBank/DDBJ databases">
        <authorList>
            <consortium name="Genoscope - CEA"/>
            <person name="William W."/>
        </authorList>
    </citation>
    <scope>NUCLEOTIDE SEQUENCE</scope>
</reference>
<feature type="transmembrane region" description="Helical" evidence="1">
    <location>
        <begin position="108"/>
        <end position="130"/>
    </location>
</feature>
<dbReference type="Proteomes" id="UP000789595">
    <property type="component" value="Unassembled WGS sequence"/>
</dbReference>
<gene>
    <name evidence="2" type="ORF">PECAL_2P32300</name>
</gene>
<keyword evidence="1" id="KW-1133">Transmembrane helix</keyword>
<comment type="caution">
    <text evidence="2">The sequence shown here is derived from an EMBL/GenBank/DDBJ whole genome shotgun (WGS) entry which is preliminary data.</text>
</comment>
<accession>A0A8J2WIK4</accession>
<keyword evidence="1" id="KW-0472">Membrane</keyword>
<organism evidence="2 3">
    <name type="scientific">Pelagomonas calceolata</name>
    <dbReference type="NCBI Taxonomy" id="35677"/>
    <lineage>
        <taxon>Eukaryota</taxon>
        <taxon>Sar</taxon>
        <taxon>Stramenopiles</taxon>
        <taxon>Ochrophyta</taxon>
        <taxon>Pelagophyceae</taxon>
        <taxon>Pelagomonadales</taxon>
        <taxon>Pelagomonadaceae</taxon>
        <taxon>Pelagomonas</taxon>
    </lineage>
</organism>
<protein>
    <submittedName>
        <fullName evidence="2">Uncharacterized protein</fullName>
    </submittedName>
</protein>
<evidence type="ECO:0000313" key="3">
    <source>
        <dbReference type="Proteomes" id="UP000789595"/>
    </source>
</evidence>
<dbReference type="EMBL" id="CAKKNE010000002">
    <property type="protein sequence ID" value="CAH0370080.1"/>
    <property type="molecule type" value="Genomic_DNA"/>
</dbReference>
<feature type="transmembrane region" description="Helical" evidence="1">
    <location>
        <begin position="43"/>
        <end position="67"/>
    </location>
</feature>
<dbReference type="OrthoDB" id="10594411at2759"/>
<proteinExistence type="predicted"/>
<evidence type="ECO:0000313" key="2">
    <source>
        <dbReference type="EMBL" id="CAH0370080.1"/>
    </source>
</evidence>
<dbReference type="AlphaFoldDB" id="A0A8J2WIK4"/>
<keyword evidence="3" id="KW-1185">Reference proteome</keyword>
<feature type="transmembrane region" description="Helical" evidence="1">
    <location>
        <begin position="216"/>
        <end position="236"/>
    </location>
</feature>
<sequence>MLAISENARYTNALGDALLCAMHWCFVYRFVRRGRVTGDRARALQGLTLAYYLCMIGFQGFGCLMHLVEPNYAVPDKFWAYYMLCGCFAPPLYGMVCCLDQLEDARHAVLGVAGFLVAPLLYLPCAYFRVDLSDYLPLPKTLELTLPAFFVRRMSNLPWMASALALNRVKEATVPLTLTFDGRGYAATPFEAIFDPKYRDATDLVASFPDWRCESLGTLMLFFGVGTNVVFTLLNAHGARSPDAGKRGRAADGKTSGLFMFVALLSMPPSMLLGGVRCGIDLMHACAAPSMYLQAAACAGAVAAADARARERKVR</sequence>